<sequence>MDASHARPLTAYAALCAAAVVVLVQGISPGNPVADSVARAGGPAPMYDAVRSVSLAAKELGHVSSEVASAVAGTVVPAVVSVVPVSGPHTASGGGHRAATTGHASAAVTVQTVKHAGPAVSVAPRSSGPTQMGHHQAKRATAHTTAQAQRKADHAAAKTRRAAAKADRKPGHAATRAAQHPR</sequence>
<comment type="caution">
    <text evidence="2">The sequence shown here is derived from an EMBL/GenBank/DDBJ whole genome shotgun (WGS) entry which is preliminary data.</text>
</comment>
<accession>A0ABT9B2I4</accession>
<protein>
    <submittedName>
        <fullName evidence="2">Uncharacterized protein</fullName>
    </submittedName>
</protein>
<dbReference type="Proteomes" id="UP001233314">
    <property type="component" value="Unassembled WGS sequence"/>
</dbReference>
<reference evidence="2 3" key="1">
    <citation type="submission" date="2023-07" db="EMBL/GenBank/DDBJ databases">
        <title>Nocardioides sp. nov WY-20 isolated from soil.</title>
        <authorList>
            <person name="Liu B."/>
            <person name="Wan Y."/>
        </authorList>
    </citation>
    <scope>NUCLEOTIDE SEQUENCE [LARGE SCALE GENOMIC DNA]</scope>
    <source>
        <strain evidence="2 3">WY-20</strain>
    </source>
</reference>
<evidence type="ECO:0000313" key="3">
    <source>
        <dbReference type="Proteomes" id="UP001233314"/>
    </source>
</evidence>
<evidence type="ECO:0000313" key="2">
    <source>
        <dbReference type="EMBL" id="MDO7869067.1"/>
    </source>
</evidence>
<feature type="region of interest" description="Disordered" evidence="1">
    <location>
        <begin position="118"/>
        <end position="182"/>
    </location>
</feature>
<proteinExistence type="predicted"/>
<keyword evidence="3" id="KW-1185">Reference proteome</keyword>
<dbReference type="RefSeq" id="WP_305028485.1">
    <property type="nucleotide sequence ID" value="NZ_JAUQTA010000002.1"/>
</dbReference>
<dbReference type="EMBL" id="JAUQTA010000002">
    <property type="protein sequence ID" value="MDO7869067.1"/>
    <property type="molecule type" value="Genomic_DNA"/>
</dbReference>
<name>A0ABT9B2I4_9ACTN</name>
<organism evidence="2 3">
    <name type="scientific">Nocardioides jiangxiensis</name>
    <dbReference type="NCBI Taxonomy" id="3064524"/>
    <lineage>
        <taxon>Bacteria</taxon>
        <taxon>Bacillati</taxon>
        <taxon>Actinomycetota</taxon>
        <taxon>Actinomycetes</taxon>
        <taxon>Propionibacteriales</taxon>
        <taxon>Nocardioidaceae</taxon>
        <taxon>Nocardioides</taxon>
    </lineage>
</organism>
<gene>
    <name evidence="2" type="ORF">Q5722_11905</name>
</gene>
<evidence type="ECO:0000256" key="1">
    <source>
        <dbReference type="SAM" id="MobiDB-lite"/>
    </source>
</evidence>